<accession>A0ABT7VZC9</accession>
<dbReference type="InterPro" id="IPR032623">
    <property type="entry name" value="FecR_N"/>
</dbReference>
<dbReference type="PANTHER" id="PTHR30273:SF2">
    <property type="entry name" value="PROTEIN FECR"/>
    <property type="match status" value="1"/>
</dbReference>
<keyword evidence="4" id="KW-1185">Reference proteome</keyword>
<organism evidence="3 4">
    <name type="scientific">Bordetella petrii</name>
    <dbReference type="NCBI Taxonomy" id="94624"/>
    <lineage>
        <taxon>Bacteria</taxon>
        <taxon>Pseudomonadati</taxon>
        <taxon>Pseudomonadota</taxon>
        <taxon>Betaproteobacteria</taxon>
        <taxon>Burkholderiales</taxon>
        <taxon>Alcaligenaceae</taxon>
        <taxon>Bordetella</taxon>
    </lineage>
</organism>
<feature type="domain" description="FecR protein" evidence="1">
    <location>
        <begin position="113"/>
        <end position="204"/>
    </location>
</feature>
<sequence>MSRAAADPCLRQAIEWMSLLNSGVASGADRQRFEAWHAADARHAAAWRTVEQAVRQPFSAIRETGQASTASAILRQPPPRRRMLRKTLALALGGAGAAWLANRQFPVTELAADLSTGTAQRRSFVLADGSEIMLNARSAADLAFDGQVRRVRLRSGAVYARVAADPDRPFIVSSPDGDVRGDAAEFMVARHPDGSVLSVLAGTAEVDAAGTRQAVRQGEGVRFGRHGIGTPDRLLASQAAWRRGMLVVQDESLGAVIEALRPYRRGYLRISAPAARLRVLGTLPLDDTDTALAALAQTLPISVSDYGGWLVNIDLAGPRAAAPA</sequence>
<reference evidence="3" key="1">
    <citation type="submission" date="2023-06" db="EMBL/GenBank/DDBJ databases">
        <title>full genome analysis of Phenantherene degrader P3.</title>
        <authorList>
            <person name="Akbar A."/>
            <person name="Rahmeh R."/>
            <person name="Kishk M."/>
        </authorList>
    </citation>
    <scope>NUCLEOTIDE SEQUENCE</scope>
    <source>
        <strain evidence="3">P3</strain>
    </source>
</reference>
<dbReference type="EMBL" id="JAUDJE010000003">
    <property type="protein sequence ID" value="MDM9558298.1"/>
    <property type="molecule type" value="Genomic_DNA"/>
</dbReference>
<evidence type="ECO:0000313" key="3">
    <source>
        <dbReference type="EMBL" id="MDM9558298.1"/>
    </source>
</evidence>
<dbReference type="Proteomes" id="UP001175604">
    <property type="component" value="Unassembled WGS sequence"/>
</dbReference>
<evidence type="ECO:0000259" key="1">
    <source>
        <dbReference type="Pfam" id="PF04773"/>
    </source>
</evidence>
<proteinExistence type="predicted"/>
<dbReference type="RefSeq" id="WP_289784465.1">
    <property type="nucleotide sequence ID" value="NZ_JAUDJE010000003.1"/>
</dbReference>
<dbReference type="PANTHER" id="PTHR30273">
    <property type="entry name" value="PERIPLASMIC SIGNAL SENSOR AND SIGMA FACTOR ACTIVATOR FECR-RELATED"/>
    <property type="match status" value="1"/>
</dbReference>
<dbReference type="Gene3D" id="2.60.120.1440">
    <property type="match status" value="1"/>
</dbReference>
<protein>
    <submittedName>
        <fullName evidence="3">FecR domain-containing protein</fullName>
    </submittedName>
</protein>
<evidence type="ECO:0000259" key="2">
    <source>
        <dbReference type="Pfam" id="PF16220"/>
    </source>
</evidence>
<dbReference type="Pfam" id="PF04773">
    <property type="entry name" value="FecR"/>
    <property type="match status" value="1"/>
</dbReference>
<dbReference type="InterPro" id="IPR006860">
    <property type="entry name" value="FecR"/>
</dbReference>
<feature type="domain" description="FecR N-terminal" evidence="2">
    <location>
        <begin position="11"/>
        <end position="52"/>
    </location>
</feature>
<dbReference type="Pfam" id="PF16220">
    <property type="entry name" value="DUF4880"/>
    <property type="match status" value="1"/>
</dbReference>
<comment type="caution">
    <text evidence="3">The sequence shown here is derived from an EMBL/GenBank/DDBJ whole genome shotgun (WGS) entry which is preliminary data.</text>
</comment>
<evidence type="ECO:0000313" key="4">
    <source>
        <dbReference type="Proteomes" id="UP001175604"/>
    </source>
</evidence>
<gene>
    <name evidence="3" type="ORF">QUC21_04610</name>
</gene>
<dbReference type="PIRSF" id="PIRSF018266">
    <property type="entry name" value="FecR"/>
    <property type="match status" value="1"/>
</dbReference>
<name>A0ABT7VZC9_9BORD</name>
<dbReference type="InterPro" id="IPR012373">
    <property type="entry name" value="Ferrdict_sens_TM"/>
</dbReference>